<name>A0A2T2WIY6_9FIRM</name>
<accession>A0A2T2WIY6</accession>
<organism evidence="2 3">
    <name type="scientific">Sulfobacillus benefaciens</name>
    <dbReference type="NCBI Taxonomy" id="453960"/>
    <lineage>
        <taxon>Bacteria</taxon>
        <taxon>Bacillati</taxon>
        <taxon>Bacillota</taxon>
        <taxon>Clostridia</taxon>
        <taxon>Eubacteriales</taxon>
        <taxon>Clostridiales Family XVII. Incertae Sedis</taxon>
        <taxon>Sulfobacillus</taxon>
    </lineage>
</organism>
<comment type="caution">
    <text evidence="2">The sequence shown here is derived from an EMBL/GenBank/DDBJ whole genome shotgun (WGS) entry which is preliminary data.</text>
</comment>
<dbReference type="AlphaFoldDB" id="A0A2T2WIY6"/>
<protein>
    <submittedName>
        <fullName evidence="2">Uncharacterized protein</fullName>
    </submittedName>
</protein>
<gene>
    <name evidence="2" type="ORF">C7B43_20900</name>
</gene>
<feature type="non-terminal residue" evidence="2">
    <location>
        <position position="1"/>
    </location>
</feature>
<evidence type="ECO:0000313" key="3">
    <source>
        <dbReference type="Proteomes" id="UP000242699"/>
    </source>
</evidence>
<dbReference type="EMBL" id="PXYT01000116">
    <property type="protein sequence ID" value="PSR22190.1"/>
    <property type="molecule type" value="Genomic_DNA"/>
</dbReference>
<proteinExistence type="predicted"/>
<reference evidence="2 3" key="1">
    <citation type="journal article" date="2014" name="BMC Genomics">
        <title>Comparison of environmental and isolate Sulfobacillus genomes reveals diverse carbon, sulfur, nitrogen, and hydrogen metabolisms.</title>
        <authorList>
            <person name="Justice N.B."/>
            <person name="Norman A."/>
            <person name="Brown C.T."/>
            <person name="Singh A."/>
            <person name="Thomas B.C."/>
            <person name="Banfield J.F."/>
        </authorList>
    </citation>
    <scope>NUCLEOTIDE SEQUENCE [LARGE SCALE GENOMIC DNA]</scope>
    <source>
        <strain evidence="2">AMDSBA1</strain>
    </source>
</reference>
<evidence type="ECO:0000256" key="1">
    <source>
        <dbReference type="SAM" id="MobiDB-lite"/>
    </source>
</evidence>
<feature type="region of interest" description="Disordered" evidence="1">
    <location>
        <begin position="1"/>
        <end position="59"/>
    </location>
</feature>
<feature type="compositionally biased region" description="Basic and acidic residues" evidence="1">
    <location>
        <begin position="36"/>
        <end position="52"/>
    </location>
</feature>
<dbReference type="Proteomes" id="UP000242699">
    <property type="component" value="Unassembled WGS sequence"/>
</dbReference>
<sequence>NKKDEKTHNNLDPLNIPAGDETQHKKAFPKNPATGESHKGMSTERKGDDTSIGHKAMSQAEQKTLSAIQRRRLVQNLEWWQTILRKRIDLHRANFLHPDILRIIRIVDNFVTEYYEMGYDHWPEDDQT</sequence>
<evidence type="ECO:0000313" key="2">
    <source>
        <dbReference type="EMBL" id="PSR22190.1"/>
    </source>
</evidence>